<organism evidence="1 2">
    <name type="scientific">Chondromyces crocatus</name>
    <dbReference type="NCBI Taxonomy" id="52"/>
    <lineage>
        <taxon>Bacteria</taxon>
        <taxon>Pseudomonadati</taxon>
        <taxon>Myxococcota</taxon>
        <taxon>Polyangia</taxon>
        <taxon>Polyangiales</taxon>
        <taxon>Polyangiaceae</taxon>
        <taxon>Chondromyces</taxon>
    </lineage>
</organism>
<protein>
    <recommendedName>
        <fullName evidence="3">YCII-related domain-containing protein</fullName>
    </recommendedName>
</protein>
<gene>
    <name evidence="1" type="ORF">CMC5_061960</name>
</gene>
<dbReference type="EMBL" id="CP012159">
    <property type="protein sequence ID" value="AKT41974.1"/>
    <property type="molecule type" value="Genomic_DNA"/>
</dbReference>
<evidence type="ECO:0000313" key="1">
    <source>
        <dbReference type="EMBL" id="AKT41974.1"/>
    </source>
</evidence>
<evidence type="ECO:0008006" key="3">
    <source>
        <dbReference type="Google" id="ProtNLM"/>
    </source>
</evidence>
<dbReference type="AlphaFoldDB" id="A0A0K1EM83"/>
<evidence type="ECO:0000313" key="2">
    <source>
        <dbReference type="Proteomes" id="UP000067626"/>
    </source>
</evidence>
<accession>A0A0K1EM83</accession>
<proteinExistence type="predicted"/>
<dbReference type="KEGG" id="ccro:CMC5_061960"/>
<sequence length="36" mass="3850">MFAVLYVMPHEADAGRAASVAEFHVDALAFVDQSLA</sequence>
<name>A0A0K1EM83_CHOCO</name>
<keyword evidence="2" id="KW-1185">Reference proteome</keyword>
<dbReference type="STRING" id="52.CMC5_061960"/>
<dbReference type="Proteomes" id="UP000067626">
    <property type="component" value="Chromosome"/>
</dbReference>
<reference evidence="1 2" key="1">
    <citation type="submission" date="2015-07" db="EMBL/GenBank/DDBJ databases">
        <title>Genome analysis of myxobacterium Chondromyces crocatus Cm c5 reveals a high potential for natural compound synthesis and the genetic basis for the loss of fruiting body formation.</title>
        <authorList>
            <person name="Zaburannyi N."/>
            <person name="Bunk B."/>
            <person name="Maier J."/>
            <person name="Overmann J."/>
            <person name="Mueller R."/>
        </authorList>
    </citation>
    <scope>NUCLEOTIDE SEQUENCE [LARGE SCALE GENOMIC DNA]</scope>
    <source>
        <strain evidence="1 2">Cm c5</strain>
    </source>
</reference>